<accession>A0ABQ1QM36</accession>
<comment type="catalytic activity">
    <reaction evidence="1">
        <text>UDP-alpha-D-glucose = UDP-alpha-D-galactose</text>
        <dbReference type="Rhea" id="RHEA:22168"/>
        <dbReference type="ChEBI" id="CHEBI:58885"/>
        <dbReference type="ChEBI" id="CHEBI:66914"/>
        <dbReference type="EC" id="5.1.3.2"/>
    </reaction>
</comment>
<keyword evidence="5" id="KW-0448">Lipopolysaccharide biosynthesis</keyword>
<evidence type="ECO:0000256" key="3">
    <source>
        <dbReference type="ARBA" id="ARBA00013189"/>
    </source>
</evidence>
<dbReference type="InterPro" id="IPR013692">
    <property type="entry name" value="CapD_C"/>
</dbReference>
<organism evidence="11 12">
    <name type="scientific">Sinisalibacter lacisalsi</name>
    <dbReference type="NCBI Taxonomy" id="1526570"/>
    <lineage>
        <taxon>Bacteria</taxon>
        <taxon>Pseudomonadati</taxon>
        <taxon>Pseudomonadota</taxon>
        <taxon>Alphaproteobacteria</taxon>
        <taxon>Rhodobacterales</taxon>
        <taxon>Roseobacteraceae</taxon>
        <taxon>Sinisalibacter</taxon>
    </lineage>
</organism>
<evidence type="ECO:0000259" key="10">
    <source>
        <dbReference type="Pfam" id="PF08485"/>
    </source>
</evidence>
<evidence type="ECO:0000256" key="6">
    <source>
        <dbReference type="ARBA" id="ARBA00023235"/>
    </source>
</evidence>
<reference evidence="12" key="1">
    <citation type="journal article" date="2019" name="Int. J. Syst. Evol. Microbiol.">
        <title>The Global Catalogue of Microorganisms (GCM) 10K type strain sequencing project: providing services to taxonomists for standard genome sequencing and annotation.</title>
        <authorList>
            <consortium name="The Broad Institute Genomics Platform"/>
            <consortium name="The Broad Institute Genome Sequencing Center for Infectious Disease"/>
            <person name="Wu L."/>
            <person name="Ma J."/>
        </authorList>
    </citation>
    <scope>NUCLEOTIDE SEQUENCE [LARGE SCALE GENOMIC DNA]</scope>
    <source>
        <strain evidence="12">CGMCC 1.12922</strain>
    </source>
</reference>
<evidence type="ECO:0000256" key="1">
    <source>
        <dbReference type="ARBA" id="ARBA00000083"/>
    </source>
</evidence>
<feature type="domain" description="UDP-glucose 4-epimerase CapD C-terminal" evidence="10">
    <location>
        <begin position="156"/>
        <end position="203"/>
    </location>
</feature>
<sequence length="213" mass="23809">MNAMGMTKALMEKTAQATARELGPGSDTSVSAVRYGNVMYSRGSAIPLFVRQIKAGKPITVTEPTMTRFLMPLRDSVALVHHAFENANQGDLFIKKAPASTIADLVSALKELFNVPDHPVEFIGWRHAEKLYETLASAQELASSEDMGDYYRIVLDMRDLNYKPYFSEGEEVTARLDDYHSHNTDRLDVAGVKELLLTLPEIQTELQAWTEVK</sequence>
<dbReference type="EC" id="5.1.3.2" evidence="3"/>
<evidence type="ECO:0000256" key="5">
    <source>
        <dbReference type="ARBA" id="ARBA00022985"/>
    </source>
</evidence>
<dbReference type="PANTHER" id="PTHR43318:SF2">
    <property type="entry name" value="UDP-N-ACETYLGLUCOSAMINE 4,6-DEHYDRATASE (INVERTING)"/>
    <property type="match status" value="1"/>
</dbReference>
<comment type="similarity">
    <text evidence="2">Belongs to the polysaccharide synthase family.</text>
</comment>
<dbReference type="InterPro" id="IPR051203">
    <property type="entry name" value="Polysaccharide_Synthase-Rel"/>
</dbReference>
<evidence type="ECO:0000313" key="12">
    <source>
        <dbReference type="Proteomes" id="UP000617355"/>
    </source>
</evidence>
<comment type="caution">
    <text evidence="11">The sequence shown here is derived from an EMBL/GenBank/DDBJ whole genome shotgun (WGS) entry which is preliminary data.</text>
</comment>
<keyword evidence="6" id="KW-0413">Isomerase</keyword>
<gene>
    <name evidence="11" type="ORF">GCM10011358_12580</name>
</gene>
<dbReference type="Proteomes" id="UP000617355">
    <property type="component" value="Unassembled WGS sequence"/>
</dbReference>
<proteinExistence type="inferred from homology"/>
<evidence type="ECO:0000256" key="4">
    <source>
        <dbReference type="ARBA" id="ARBA00018569"/>
    </source>
</evidence>
<evidence type="ECO:0000259" key="9">
    <source>
        <dbReference type="Pfam" id="PF02719"/>
    </source>
</evidence>
<keyword evidence="12" id="KW-1185">Reference proteome</keyword>
<dbReference type="Pfam" id="PF08485">
    <property type="entry name" value="Polysacc_syn_2C"/>
    <property type="match status" value="1"/>
</dbReference>
<dbReference type="Pfam" id="PF02719">
    <property type="entry name" value="Polysacc_synt_2"/>
    <property type="match status" value="1"/>
</dbReference>
<dbReference type="PANTHER" id="PTHR43318">
    <property type="entry name" value="UDP-N-ACETYLGLUCOSAMINE 4,6-DEHYDRATASE"/>
    <property type="match status" value="1"/>
</dbReference>
<evidence type="ECO:0000256" key="8">
    <source>
        <dbReference type="ARBA" id="ARBA00033067"/>
    </source>
</evidence>
<evidence type="ECO:0000256" key="7">
    <source>
        <dbReference type="ARBA" id="ARBA00031367"/>
    </source>
</evidence>
<evidence type="ECO:0000256" key="2">
    <source>
        <dbReference type="ARBA" id="ARBA00007430"/>
    </source>
</evidence>
<dbReference type="SUPFAM" id="SSF51735">
    <property type="entry name" value="NAD(P)-binding Rossmann-fold domains"/>
    <property type="match status" value="1"/>
</dbReference>
<protein>
    <recommendedName>
        <fullName evidence="4">UDP-glucose 4-epimerase</fullName>
        <ecNumber evidence="3">5.1.3.2</ecNumber>
    </recommendedName>
    <alternativeName>
        <fullName evidence="8">Galactowaldenase</fullName>
    </alternativeName>
    <alternativeName>
        <fullName evidence="7">UDP-galactose 4-epimerase</fullName>
    </alternativeName>
</protein>
<feature type="domain" description="Polysaccharide biosynthesis protein CapD-like" evidence="9">
    <location>
        <begin position="1"/>
        <end position="153"/>
    </location>
</feature>
<evidence type="ECO:0000313" key="11">
    <source>
        <dbReference type="EMBL" id="GGD30002.1"/>
    </source>
</evidence>
<dbReference type="EMBL" id="BMGI01000002">
    <property type="protein sequence ID" value="GGD30002.1"/>
    <property type="molecule type" value="Genomic_DNA"/>
</dbReference>
<dbReference type="InterPro" id="IPR036291">
    <property type="entry name" value="NAD(P)-bd_dom_sf"/>
</dbReference>
<name>A0ABQ1QM36_9RHOB</name>
<dbReference type="InterPro" id="IPR003869">
    <property type="entry name" value="Polysac_CapD-like"/>
</dbReference>
<dbReference type="Gene3D" id="3.40.50.720">
    <property type="entry name" value="NAD(P)-binding Rossmann-like Domain"/>
    <property type="match status" value="1"/>
</dbReference>